<evidence type="ECO:0000313" key="2">
    <source>
        <dbReference type="EMBL" id="KAH9320044.1"/>
    </source>
</evidence>
<evidence type="ECO:0000313" key="3">
    <source>
        <dbReference type="Proteomes" id="UP000824469"/>
    </source>
</evidence>
<proteinExistence type="predicted"/>
<dbReference type="EMBL" id="JAHRHJ020000004">
    <property type="protein sequence ID" value="KAH9320044.1"/>
    <property type="molecule type" value="Genomic_DNA"/>
</dbReference>
<organism evidence="2 3">
    <name type="scientific">Taxus chinensis</name>
    <name type="common">Chinese yew</name>
    <name type="synonym">Taxus wallichiana var. chinensis</name>
    <dbReference type="NCBI Taxonomy" id="29808"/>
    <lineage>
        <taxon>Eukaryota</taxon>
        <taxon>Viridiplantae</taxon>
        <taxon>Streptophyta</taxon>
        <taxon>Embryophyta</taxon>
        <taxon>Tracheophyta</taxon>
        <taxon>Spermatophyta</taxon>
        <taxon>Pinopsida</taxon>
        <taxon>Pinidae</taxon>
        <taxon>Conifers II</taxon>
        <taxon>Cupressales</taxon>
        <taxon>Taxaceae</taxon>
        <taxon>Taxus</taxon>
    </lineage>
</organism>
<sequence>MSLLTVLTGVQKLLCFSVFYSCILYYELSTHADDELSRNADHERYHDHDFSRPTDYEISGTQIIILEMVKREETMLGTKGRVSMKRDVRVGILIEVMIRYGVNTPNHTTMMIIQGHVHNHQGDATTKNPTNKQKDHDEKHHNKCLPVWQPTRGLGAPQARKVNFANGSTQGNSR</sequence>
<gene>
    <name evidence="2" type="ORF">KI387_021813</name>
</gene>
<accession>A0AA38LCR8</accession>
<feature type="region of interest" description="Disordered" evidence="1">
    <location>
        <begin position="120"/>
        <end position="174"/>
    </location>
</feature>
<comment type="caution">
    <text evidence="2">The sequence shown here is derived from an EMBL/GenBank/DDBJ whole genome shotgun (WGS) entry which is preliminary data.</text>
</comment>
<name>A0AA38LCR8_TAXCH</name>
<protein>
    <submittedName>
        <fullName evidence="2">Uncharacterized protein</fullName>
    </submittedName>
</protein>
<feature type="compositionally biased region" description="Polar residues" evidence="1">
    <location>
        <begin position="165"/>
        <end position="174"/>
    </location>
</feature>
<feature type="non-terminal residue" evidence="2">
    <location>
        <position position="174"/>
    </location>
</feature>
<reference evidence="2 3" key="1">
    <citation type="journal article" date="2021" name="Nat. Plants">
        <title>The Taxus genome provides insights into paclitaxel biosynthesis.</title>
        <authorList>
            <person name="Xiong X."/>
            <person name="Gou J."/>
            <person name="Liao Q."/>
            <person name="Li Y."/>
            <person name="Zhou Q."/>
            <person name="Bi G."/>
            <person name="Li C."/>
            <person name="Du R."/>
            <person name="Wang X."/>
            <person name="Sun T."/>
            <person name="Guo L."/>
            <person name="Liang H."/>
            <person name="Lu P."/>
            <person name="Wu Y."/>
            <person name="Zhang Z."/>
            <person name="Ro D.K."/>
            <person name="Shang Y."/>
            <person name="Huang S."/>
            <person name="Yan J."/>
        </authorList>
    </citation>
    <scope>NUCLEOTIDE SEQUENCE [LARGE SCALE GENOMIC DNA]</scope>
    <source>
        <strain evidence="2">Ta-2019</strain>
    </source>
</reference>
<evidence type="ECO:0000256" key="1">
    <source>
        <dbReference type="SAM" id="MobiDB-lite"/>
    </source>
</evidence>
<keyword evidence="3" id="KW-1185">Reference proteome</keyword>
<feature type="compositionally biased region" description="Polar residues" evidence="1">
    <location>
        <begin position="122"/>
        <end position="131"/>
    </location>
</feature>
<dbReference type="AlphaFoldDB" id="A0AA38LCR8"/>
<dbReference type="Proteomes" id="UP000824469">
    <property type="component" value="Unassembled WGS sequence"/>
</dbReference>